<dbReference type="GO" id="GO:0015886">
    <property type="term" value="P:heme transport"/>
    <property type="evidence" value="ECO:0007669"/>
    <property type="project" value="InterPro"/>
</dbReference>
<evidence type="ECO:0000256" key="10">
    <source>
        <dbReference type="ARBA" id="ARBA00022989"/>
    </source>
</evidence>
<evidence type="ECO:0000256" key="4">
    <source>
        <dbReference type="ARBA" id="ARBA00016461"/>
    </source>
</evidence>
<keyword evidence="14" id="KW-1185">Reference proteome</keyword>
<evidence type="ECO:0000256" key="8">
    <source>
        <dbReference type="ARBA" id="ARBA00022692"/>
    </source>
</evidence>
<evidence type="ECO:0000256" key="11">
    <source>
        <dbReference type="ARBA" id="ARBA00023136"/>
    </source>
</evidence>
<keyword evidence="6 12" id="KW-1003">Cell membrane</keyword>
<protein>
    <recommendedName>
        <fullName evidence="4 12">Heme exporter protein D</fullName>
    </recommendedName>
</protein>
<accession>A0A4R3YBZ0</accession>
<dbReference type="RefSeq" id="WP_124948271.1">
    <property type="nucleotide sequence ID" value="NZ_BHVT01000081.1"/>
</dbReference>
<dbReference type="AlphaFoldDB" id="A0A4R3YBZ0"/>
<dbReference type="PANTHER" id="PTHR37531:SF1">
    <property type="entry name" value="HEME EXPORTER PROTEIN D"/>
    <property type="match status" value="1"/>
</dbReference>
<evidence type="ECO:0000256" key="5">
    <source>
        <dbReference type="ARBA" id="ARBA00022448"/>
    </source>
</evidence>
<keyword evidence="8 12" id="KW-0812">Transmembrane</keyword>
<gene>
    <name evidence="13" type="ORF">EDC63_10223</name>
</gene>
<keyword evidence="10 12" id="KW-1133">Transmembrane helix</keyword>
<dbReference type="GO" id="GO:0005886">
    <property type="term" value="C:plasma membrane"/>
    <property type="evidence" value="ECO:0007669"/>
    <property type="project" value="UniProtKB-SubCell"/>
</dbReference>
<evidence type="ECO:0000256" key="3">
    <source>
        <dbReference type="ARBA" id="ARBA00008741"/>
    </source>
</evidence>
<keyword evidence="5 12" id="KW-0813">Transport</keyword>
<dbReference type="Pfam" id="PF04995">
    <property type="entry name" value="CcmD"/>
    <property type="match status" value="1"/>
</dbReference>
<evidence type="ECO:0000256" key="9">
    <source>
        <dbReference type="ARBA" id="ARBA00022748"/>
    </source>
</evidence>
<comment type="caution">
    <text evidence="13">The sequence shown here is derived from an EMBL/GenBank/DDBJ whole genome shotgun (WGS) entry which is preliminary data.</text>
</comment>
<evidence type="ECO:0000256" key="2">
    <source>
        <dbReference type="ARBA" id="ARBA00004377"/>
    </source>
</evidence>
<dbReference type="OrthoDB" id="9815607at2"/>
<keyword evidence="9 12" id="KW-0201">Cytochrome c-type biogenesis</keyword>
<feature type="transmembrane region" description="Helical" evidence="12">
    <location>
        <begin position="15"/>
        <end position="35"/>
    </location>
</feature>
<keyword evidence="11 12" id="KW-0472">Membrane</keyword>
<evidence type="ECO:0000256" key="6">
    <source>
        <dbReference type="ARBA" id="ARBA00022475"/>
    </source>
</evidence>
<proteinExistence type="inferred from homology"/>
<keyword evidence="7 12" id="KW-0997">Cell inner membrane</keyword>
<evidence type="ECO:0000256" key="7">
    <source>
        <dbReference type="ARBA" id="ARBA00022519"/>
    </source>
</evidence>
<dbReference type="InterPro" id="IPR052075">
    <property type="entry name" value="Heme_exporter_D"/>
</dbReference>
<dbReference type="GO" id="GO:1903607">
    <property type="term" value="P:cytochrome c biosynthetic process"/>
    <property type="evidence" value="ECO:0007669"/>
    <property type="project" value="TreeGrafter"/>
</dbReference>
<evidence type="ECO:0000256" key="1">
    <source>
        <dbReference type="ARBA" id="ARBA00002442"/>
    </source>
</evidence>
<reference evidence="13 14" key="1">
    <citation type="submission" date="2019-03" db="EMBL/GenBank/DDBJ databases">
        <title>Genomic Encyclopedia of Type Strains, Phase IV (KMG-IV): sequencing the most valuable type-strain genomes for metagenomic binning, comparative biology and taxonomic classification.</title>
        <authorList>
            <person name="Goeker M."/>
        </authorList>
    </citation>
    <scope>NUCLEOTIDE SEQUENCE [LARGE SCALE GENOMIC DNA]</scope>
    <source>
        <strain evidence="13 14">DSM 100309</strain>
    </source>
</reference>
<dbReference type="NCBIfam" id="TIGR03141">
    <property type="entry name" value="cytochro_ccmD"/>
    <property type="match status" value="1"/>
</dbReference>
<dbReference type="PANTHER" id="PTHR37531">
    <property type="entry name" value="HEME EXPORTER PROTEIN D"/>
    <property type="match status" value="1"/>
</dbReference>
<evidence type="ECO:0000313" key="14">
    <source>
        <dbReference type="Proteomes" id="UP000295367"/>
    </source>
</evidence>
<comment type="subcellular location">
    <subcellularLocation>
        <location evidence="2 12">Cell inner membrane</location>
        <topology evidence="2 12">Single-pass membrane protein</topology>
    </subcellularLocation>
</comment>
<name>A0A4R3YBZ0_9PROT</name>
<dbReference type="Proteomes" id="UP000295367">
    <property type="component" value="Unassembled WGS sequence"/>
</dbReference>
<evidence type="ECO:0000313" key="13">
    <source>
        <dbReference type="EMBL" id="TCV89506.1"/>
    </source>
</evidence>
<comment type="similarity">
    <text evidence="3 12">Belongs to the CcmD/CycX/HelD family.</text>
</comment>
<sequence>MKSVFDFFHMGGYAFYVWGSFGVTLICLVFEVWFLKQRRKELLKRLIMLHGRKS</sequence>
<dbReference type="EMBL" id="SMCO01000002">
    <property type="protein sequence ID" value="TCV89506.1"/>
    <property type="molecule type" value="Genomic_DNA"/>
</dbReference>
<organism evidence="13 14">
    <name type="scientific">Sulfurirhabdus autotrophica</name>
    <dbReference type="NCBI Taxonomy" id="1706046"/>
    <lineage>
        <taxon>Bacteria</taxon>
        <taxon>Pseudomonadati</taxon>
        <taxon>Pseudomonadota</taxon>
        <taxon>Betaproteobacteria</taxon>
        <taxon>Nitrosomonadales</taxon>
        <taxon>Sulfuricellaceae</taxon>
        <taxon>Sulfurirhabdus</taxon>
    </lineage>
</organism>
<evidence type="ECO:0000256" key="12">
    <source>
        <dbReference type="RuleBase" id="RU363101"/>
    </source>
</evidence>
<dbReference type="GO" id="GO:0017004">
    <property type="term" value="P:cytochrome complex assembly"/>
    <property type="evidence" value="ECO:0007669"/>
    <property type="project" value="UniProtKB-KW"/>
</dbReference>
<comment type="function">
    <text evidence="1 12">Required for the export of heme to the periplasm for the biogenesis of c-type cytochromes.</text>
</comment>
<dbReference type="InterPro" id="IPR007078">
    <property type="entry name" value="Haem_export_protD_CcmD"/>
</dbReference>